<dbReference type="OrthoDB" id="3637487at2759"/>
<keyword evidence="3" id="KW-1185">Reference proteome</keyword>
<reference evidence="2 3" key="1">
    <citation type="journal article" date="2016" name="Nat. Commun.">
        <title>Ectomycorrhizal ecology is imprinted in the genome of the dominant symbiotic fungus Cenococcum geophilum.</title>
        <authorList>
            <consortium name="DOE Joint Genome Institute"/>
            <person name="Peter M."/>
            <person name="Kohler A."/>
            <person name="Ohm R.A."/>
            <person name="Kuo A."/>
            <person name="Krutzmann J."/>
            <person name="Morin E."/>
            <person name="Arend M."/>
            <person name="Barry K.W."/>
            <person name="Binder M."/>
            <person name="Choi C."/>
            <person name="Clum A."/>
            <person name="Copeland A."/>
            <person name="Grisel N."/>
            <person name="Haridas S."/>
            <person name="Kipfer T."/>
            <person name="LaButti K."/>
            <person name="Lindquist E."/>
            <person name="Lipzen A."/>
            <person name="Maire R."/>
            <person name="Meier B."/>
            <person name="Mihaltcheva S."/>
            <person name="Molinier V."/>
            <person name="Murat C."/>
            <person name="Poggeler S."/>
            <person name="Quandt C.A."/>
            <person name="Sperisen C."/>
            <person name="Tritt A."/>
            <person name="Tisserant E."/>
            <person name="Crous P.W."/>
            <person name="Henrissat B."/>
            <person name="Nehls U."/>
            <person name="Egli S."/>
            <person name="Spatafora J.W."/>
            <person name="Grigoriev I.V."/>
            <person name="Martin F.M."/>
        </authorList>
    </citation>
    <scope>NUCLEOTIDE SEQUENCE [LARGE SCALE GENOMIC DNA]</scope>
    <source>
        <strain evidence="2 3">CBS 459.81</strain>
    </source>
</reference>
<sequence>MALEDLPMELLLQIMHHVGAKSLRKPGVLTVSKRWYAAAQPVALENLHLTYKSLAKLPSRFSRQGDLLAINLKHLEIRIPRYEDDPDRALPFLNSKKQLFALDLEGGRGVNRAAFDSWAIHLNSSLEIDGPSLLQPCKKLRSFTIVAEPPKNKDRPGKMHIPYIFSNSLGSILDVLAQRPLLTTLVIDVGLSPAKQDLWSHFHICPDIAKLIPRLRHLRLRLPSICSQVLEVDQACNPIPLRELIVNIGRQELWPHCGGIQKSTLCKSPGFFTPTPILPLLGVAEELATRAPEVSMMRILLRKDEDGKVLGVNCLTSMFFVLADDAAWDSDEIFADETSDRVSSDSVNVSEE</sequence>
<proteinExistence type="predicted"/>
<dbReference type="SUPFAM" id="SSF81383">
    <property type="entry name" value="F-box domain"/>
    <property type="match status" value="1"/>
</dbReference>
<accession>A0A8E2JBX3</accession>
<name>A0A8E2JBX3_9PEZI</name>
<evidence type="ECO:0000259" key="1">
    <source>
        <dbReference type="PROSITE" id="PS50181"/>
    </source>
</evidence>
<dbReference type="AlphaFoldDB" id="A0A8E2JBX3"/>
<dbReference type="PROSITE" id="PS50181">
    <property type="entry name" value="FBOX"/>
    <property type="match status" value="1"/>
</dbReference>
<evidence type="ECO:0000313" key="3">
    <source>
        <dbReference type="Proteomes" id="UP000250266"/>
    </source>
</evidence>
<gene>
    <name evidence="2" type="ORF">K432DRAFT_385486</name>
</gene>
<protein>
    <recommendedName>
        <fullName evidence="1">F-box domain-containing protein</fullName>
    </recommendedName>
</protein>
<dbReference type="InterPro" id="IPR036047">
    <property type="entry name" value="F-box-like_dom_sf"/>
</dbReference>
<feature type="domain" description="F-box" evidence="1">
    <location>
        <begin position="1"/>
        <end position="54"/>
    </location>
</feature>
<dbReference type="EMBL" id="KV745217">
    <property type="protein sequence ID" value="OCK76369.1"/>
    <property type="molecule type" value="Genomic_DNA"/>
</dbReference>
<dbReference type="Proteomes" id="UP000250266">
    <property type="component" value="Unassembled WGS sequence"/>
</dbReference>
<dbReference type="CDD" id="cd09917">
    <property type="entry name" value="F-box_SF"/>
    <property type="match status" value="1"/>
</dbReference>
<evidence type="ECO:0000313" key="2">
    <source>
        <dbReference type="EMBL" id="OCK76369.1"/>
    </source>
</evidence>
<dbReference type="InterPro" id="IPR001810">
    <property type="entry name" value="F-box_dom"/>
</dbReference>
<organism evidence="2 3">
    <name type="scientific">Lepidopterella palustris CBS 459.81</name>
    <dbReference type="NCBI Taxonomy" id="1314670"/>
    <lineage>
        <taxon>Eukaryota</taxon>
        <taxon>Fungi</taxon>
        <taxon>Dikarya</taxon>
        <taxon>Ascomycota</taxon>
        <taxon>Pezizomycotina</taxon>
        <taxon>Dothideomycetes</taxon>
        <taxon>Pleosporomycetidae</taxon>
        <taxon>Mytilinidiales</taxon>
        <taxon>Argynnaceae</taxon>
        <taxon>Lepidopterella</taxon>
    </lineage>
</organism>